<evidence type="ECO:0000313" key="1">
    <source>
        <dbReference type="EMBL" id="ROO82753.1"/>
    </source>
</evidence>
<dbReference type="OrthoDB" id="3479895at2"/>
<gene>
    <name evidence="1" type="ORF">EDD29_0236</name>
</gene>
<sequence length="71" mass="7640">MDPEQIPDRLFSADGLGRAQRSGGACASCGKRWPRPRLPIGRLVDGAVLYVCDDCTPGWEIIEDGPDPSPT</sequence>
<dbReference type="Proteomes" id="UP000272400">
    <property type="component" value="Unassembled WGS sequence"/>
</dbReference>
<dbReference type="AlphaFoldDB" id="A0A3N1CN94"/>
<name>A0A3N1CN94_9ACTN</name>
<comment type="caution">
    <text evidence="1">The sequence shown here is derived from an EMBL/GenBank/DDBJ whole genome shotgun (WGS) entry which is preliminary data.</text>
</comment>
<evidence type="ECO:0000313" key="2">
    <source>
        <dbReference type="Proteomes" id="UP000272400"/>
    </source>
</evidence>
<accession>A0A3N1CN94</accession>
<organism evidence="1 2">
    <name type="scientific">Actinocorallia herbida</name>
    <dbReference type="NCBI Taxonomy" id="58109"/>
    <lineage>
        <taxon>Bacteria</taxon>
        <taxon>Bacillati</taxon>
        <taxon>Actinomycetota</taxon>
        <taxon>Actinomycetes</taxon>
        <taxon>Streptosporangiales</taxon>
        <taxon>Thermomonosporaceae</taxon>
        <taxon>Actinocorallia</taxon>
    </lineage>
</organism>
<protein>
    <submittedName>
        <fullName evidence="1">Uncharacterized protein</fullName>
    </submittedName>
</protein>
<dbReference type="RefSeq" id="WP_123661731.1">
    <property type="nucleotide sequence ID" value="NZ_RJKE01000001.1"/>
</dbReference>
<reference evidence="1 2" key="1">
    <citation type="submission" date="2018-11" db="EMBL/GenBank/DDBJ databases">
        <title>Sequencing the genomes of 1000 actinobacteria strains.</title>
        <authorList>
            <person name="Klenk H.-P."/>
        </authorList>
    </citation>
    <scope>NUCLEOTIDE SEQUENCE [LARGE SCALE GENOMIC DNA]</scope>
    <source>
        <strain evidence="1 2">DSM 44254</strain>
    </source>
</reference>
<keyword evidence="2" id="KW-1185">Reference proteome</keyword>
<dbReference type="EMBL" id="RJKE01000001">
    <property type="protein sequence ID" value="ROO82753.1"/>
    <property type="molecule type" value="Genomic_DNA"/>
</dbReference>
<proteinExistence type="predicted"/>